<dbReference type="RefSeq" id="WP_020834566.1">
    <property type="nucleotide sequence ID" value="NC_021846.1"/>
</dbReference>
<dbReference type="UniPathway" id="UPA00557">
    <property type="reaction ID" value="UER00614"/>
</dbReference>
<evidence type="ECO:0000256" key="14">
    <source>
        <dbReference type="ARBA" id="ARBA00023098"/>
    </source>
</evidence>
<dbReference type="GO" id="GO:0004605">
    <property type="term" value="F:phosphatidate cytidylyltransferase activity"/>
    <property type="evidence" value="ECO:0007669"/>
    <property type="project" value="UniProtKB-EC"/>
</dbReference>
<protein>
    <recommendedName>
        <fullName evidence="7 18">Phosphatidate cytidylyltransferase</fullName>
        <ecNumber evidence="6 18">2.7.7.41</ecNumber>
    </recommendedName>
</protein>
<proteinExistence type="inferred from homology"/>
<evidence type="ECO:0000256" key="7">
    <source>
        <dbReference type="ARBA" id="ARBA00019373"/>
    </source>
</evidence>
<feature type="transmembrane region" description="Helical" evidence="19">
    <location>
        <begin position="74"/>
        <end position="91"/>
    </location>
</feature>
<keyword evidence="10 18" id="KW-0808">Transferase</keyword>
<evidence type="ECO:0000256" key="3">
    <source>
        <dbReference type="ARBA" id="ARBA00005119"/>
    </source>
</evidence>
<dbReference type="InterPro" id="IPR000374">
    <property type="entry name" value="PC_trans"/>
</dbReference>
<dbReference type="AlphaFoldDB" id="S5M0A6"/>
<name>S5M0A6_9MOLU</name>
<feature type="transmembrane region" description="Helical" evidence="19">
    <location>
        <begin position="295"/>
        <end position="320"/>
    </location>
</feature>
<feature type="transmembrane region" description="Helical" evidence="19">
    <location>
        <begin position="253"/>
        <end position="275"/>
    </location>
</feature>
<keyword evidence="15 19" id="KW-0472">Membrane</keyword>
<keyword evidence="16" id="KW-0594">Phospholipid biosynthesis</keyword>
<evidence type="ECO:0000256" key="19">
    <source>
        <dbReference type="SAM" id="Phobius"/>
    </source>
</evidence>
<evidence type="ECO:0000256" key="11">
    <source>
        <dbReference type="ARBA" id="ARBA00022692"/>
    </source>
</evidence>
<feature type="transmembrane region" description="Helical" evidence="19">
    <location>
        <begin position="140"/>
        <end position="159"/>
    </location>
</feature>
<keyword evidence="13 19" id="KW-1133">Transmembrane helix</keyword>
<keyword evidence="9" id="KW-0444">Lipid biosynthesis</keyword>
<evidence type="ECO:0000256" key="8">
    <source>
        <dbReference type="ARBA" id="ARBA00022475"/>
    </source>
</evidence>
<dbReference type="Pfam" id="PF01148">
    <property type="entry name" value="CTP_transf_1"/>
    <property type="match status" value="1"/>
</dbReference>
<dbReference type="GO" id="GO:0016024">
    <property type="term" value="P:CDP-diacylglycerol biosynthetic process"/>
    <property type="evidence" value="ECO:0007669"/>
    <property type="project" value="UniProtKB-UniPathway"/>
</dbReference>
<sequence>MKKNKKSKEFELTEIVDLTPENNEVGINRFKTKDGIHSFKVRFASTIILLLFLLFFIVTGALYTSLINIFDTDIFSYLSIVSTILVLSFCLFEINMALNFSKWYLQMFFILVGIFIYIFPTSKDLYNFSFYQKMNLSSWFSSWQLPVIICIILFFYFLSSFINKSILKKDTLVNFMISMIIIFGLKGFSIASLSLNPFYEVTESISARFSFNTIIWIWLMIILSDSFAYIGGMTLGKTKLASVISPKKTWEGALIGLSVSTFFGIIYALIFIFTLDDYKPLNETMELIKTKSQAIQILIYILLAVAFPIIGLFGDLLFSWVKRSVKIKDFSKLIPGHGGLLDRLDSIVFSLFILFLFLTLANTV</sequence>
<evidence type="ECO:0000313" key="21">
    <source>
        <dbReference type="Proteomes" id="UP000014984"/>
    </source>
</evidence>
<keyword evidence="12 18" id="KW-0548">Nucleotidyltransferase</keyword>
<dbReference type="PATRIC" id="fig|1276220.3.peg.858"/>
<evidence type="ECO:0000313" key="20">
    <source>
        <dbReference type="EMBL" id="AGR41427.1"/>
    </source>
</evidence>
<evidence type="ECO:0000256" key="2">
    <source>
        <dbReference type="ARBA" id="ARBA00004651"/>
    </source>
</evidence>
<keyword evidence="21" id="KW-1185">Reference proteome</keyword>
<dbReference type="PANTHER" id="PTHR46382:SF1">
    <property type="entry name" value="PHOSPHATIDATE CYTIDYLYLTRANSFERASE"/>
    <property type="match status" value="1"/>
</dbReference>
<comment type="pathway">
    <text evidence="4">Lipid metabolism.</text>
</comment>
<feature type="transmembrane region" description="Helical" evidence="19">
    <location>
        <begin position="213"/>
        <end position="232"/>
    </location>
</feature>
<keyword evidence="14" id="KW-0443">Lipid metabolism</keyword>
<comment type="catalytic activity">
    <reaction evidence="1 18">
        <text>a 1,2-diacyl-sn-glycero-3-phosphate + CTP + H(+) = a CDP-1,2-diacyl-sn-glycerol + diphosphate</text>
        <dbReference type="Rhea" id="RHEA:16229"/>
        <dbReference type="ChEBI" id="CHEBI:15378"/>
        <dbReference type="ChEBI" id="CHEBI:33019"/>
        <dbReference type="ChEBI" id="CHEBI:37563"/>
        <dbReference type="ChEBI" id="CHEBI:58332"/>
        <dbReference type="ChEBI" id="CHEBI:58608"/>
        <dbReference type="EC" id="2.7.7.41"/>
    </reaction>
</comment>
<evidence type="ECO:0000256" key="13">
    <source>
        <dbReference type="ARBA" id="ARBA00022989"/>
    </source>
</evidence>
<gene>
    <name evidence="20" type="primary">cdsA</name>
    <name evidence="20" type="ORF">STAIW_v1c08410</name>
</gene>
<evidence type="ECO:0000256" key="17">
    <source>
        <dbReference type="ARBA" id="ARBA00023264"/>
    </source>
</evidence>
<evidence type="ECO:0000256" key="18">
    <source>
        <dbReference type="RuleBase" id="RU003938"/>
    </source>
</evidence>
<organism evidence="20 21">
    <name type="scientific">Spiroplasma taiwanense CT-1</name>
    <dbReference type="NCBI Taxonomy" id="1276220"/>
    <lineage>
        <taxon>Bacteria</taxon>
        <taxon>Bacillati</taxon>
        <taxon>Mycoplasmatota</taxon>
        <taxon>Mollicutes</taxon>
        <taxon>Entomoplasmatales</taxon>
        <taxon>Spiroplasmataceae</taxon>
        <taxon>Spiroplasma</taxon>
    </lineage>
</organism>
<keyword evidence="8" id="KW-1003">Cell membrane</keyword>
<dbReference type="EC" id="2.7.7.41" evidence="6 18"/>
<feature type="transmembrane region" description="Helical" evidence="19">
    <location>
        <begin position="41"/>
        <end position="62"/>
    </location>
</feature>
<dbReference type="Proteomes" id="UP000014984">
    <property type="component" value="Chromosome"/>
</dbReference>
<evidence type="ECO:0000256" key="4">
    <source>
        <dbReference type="ARBA" id="ARBA00005189"/>
    </source>
</evidence>
<feature type="transmembrane region" description="Helical" evidence="19">
    <location>
        <begin position="171"/>
        <end position="193"/>
    </location>
</feature>
<dbReference type="PROSITE" id="PS01315">
    <property type="entry name" value="CDS"/>
    <property type="match status" value="1"/>
</dbReference>
<evidence type="ECO:0000256" key="5">
    <source>
        <dbReference type="ARBA" id="ARBA00010185"/>
    </source>
</evidence>
<reference evidence="20 21" key="1">
    <citation type="journal article" date="2013" name="Genome Biol. Evol.">
        <title>Comparison of metabolic capacities and inference of gene content evolution in mosquito-associated Spiroplasma diminutum and S. taiwanense.</title>
        <authorList>
            <person name="Lo W.S."/>
            <person name="Ku C."/>
            <person name="Chen L.L."/>
            <person name="Chang T.H."/>
            <person name="Kuo C.H."/>
        </authorList>
    </citation>
    <scope>NUCLEOTIDE SEQUENCE [LARGE SCALE GENOMIC DNA]</scope>
    <source>
        <strain evidence="20">CT-1</strain>
    </source>
</reference>
<accession>S5M0A6</accession>
<dbReference type="HOGENOM" id="CLU_037294_2_0_14"/>
<dbReference type="EMBL" id="CP005074">
    <property type="protein sequence ID" value="AGR41427.1"/>
    <property type="molecule type" value="Genomic_DNA"/>
</dbReference>
<dbReference type="PANTHER" id="PTHR46382">
    <property type="entry name" value="PHOSPHATIDATE CYTIDYLYLTRANSFERASE"/>
    <property type="match status" value="1"/>
</dbReference>
<evidence type="ECO:0000256" key="9">
    <source>
        <dbReference type="ARBA" id="ARBA00022516"/>
    </source>
</evidence>
<evidence type="ECO:0000256" key="16">
    <source>
        <dbReference type="ARBA" id="ARBA00023209"/>
    </source>
</evidence>
<evidence type="ECO:0000256" key="15">
    <source>
        <dbReference type="ARBA" id="ARBA00023136"/>
    </source>
</evidence>
<feature type="transmembrane region" description="Helical" evidence="19">
    <location>
        <begin position="340"/>
        <end position="361"/>
    </location>
</feature>
<dbReference type="OrthoDB" id="9799199at2"/>
<evidence type="ECO:0000256" key="12">
    <source>
        <dbReference type="ARBA" id="ARBA00022695"/>
    </source>
</evidence>
<comment type="pathway">
    <text evidence="3 18">Phospholipid metabolism; CDP-diacylglycerol biosynthesis; CDP-diacylglycerol from sn-glycerol 3-phosphate: step 3/3.</text>
</comment>
<dbReference type="GO" id="GO:0005886">
    <property type="term" value="C:plasma membrane"/>
    <property type="evidence" value="ECO:0007669"/>
    <property type="project" value="UniProtKB-SubCell"/>
</dbReference>
<comment type="similarity">
    <text evidence="5 18">Belongs to the CDS family.</text>
</comment>
<keyword evidence="17" id="KW-1208">Phospholipid metabolism</keyword>
<evidence type="ECO:0000256" key="10">
    <source>
        <dbReference type="ARBA" id="ARBA00022679"/>
    </source>
</evidence>
<feature type="transmembrane region" description="Helical" evidence="19">
    <location>
        <begin position="103"/>
        <end position="120"/>
    </location>
</feature>
<dbReference type="KEGG" id="stai:STAIW_v1c08410"/>
<evidence type="ECO:0000256" key="1">
    <source>
        <dbReference type="ARBA" id="ARBA00001698"/>
    </source>
</evidence>
<dbReference type="STRING" id="1276220.STAIW_v1c08410"/>
<evidence type="ECO:0000256" key="6">
    <source>
        <dbReference type="ARBA" id="ARBA00012487"/>
    </source>
</evidence>
<keyword evidence="11 18" id="KW-0812">Transmembrane</keyword>
<comment type="subcellular location">
    <subcellularLocation>
        <location evidence="2">Cell membrane</location>
        <topology evidence="2">Multi-pass membrane protein</topology>
    </subcellularLocation>
</comment>
<dbReference type="eggNOG" id="COG0575">
    <property type="taxonomic scope" value="Bacteria"/>
</dbReference>